<reference evidence="2 3" key="1">
    <citation type="submission" date="2022-12" db="EMBL/GenBank/DDBJ databases">
        <title>Chromosome-level genome of Tegillarca granosa.</title>
        <authorList>
            <person name="Kim J."/>
        </authorList>
    </citation>
    <scope>NUCLEOTIDE SEQUENCE [LARGE SCALE GENOMIC DNA]</scope>
    <source>
        <strain evidence="2">Teg-2019</strain>
        <tissue evidence="2">Adductor muscle</tissue>
    </source>
</reference>
<keyword evidence="1" id="KW-0812">Transmembrane</keyword>
<keyword evidence="1" id="KW-1133">Transmembrane helix</keyword>
<comment type="caution">
    <text evidence="2">The sequence shown here is derived from an EMBL/GenBank/DDBJ whole genome shotgun (WGS) entry which is preliminary data.</text>
</comment>
<sequence>MIVERIYFDFIVKDTSKNQNVIIALCIGIVAVLMLVCVVVWRLWKRKRNTYDVDHEEFVSLNICQSNIPENKYRNY</sequence>
<gene>
    <name evidence="2" type="ORF">KUTeg_023504</name>
</gene>
<organism evidence="2 3">
    <name type="scientific">Tegillarca granosa</name>
    <name type="common">Malaysian cockle</name>
    <name type="synonym">Anadara granosa</name>
    <dbReference type="NCBI Taxonomy" id="220873"/>
    <lineage>
        <taxon>Eukaryota</taxon>
        <taxon>Metazoa</taxon>
        <taxon>Spiralia</taxon>
        <taxon>Lophotrochozoa</taxon>
        <taxon>Mollusca</taxon>
        <taxon>Bivalvia</taxon>
        <taxon>Autobranchia</taxon>
        <taxon>Pteriomorphia</taxon>
        <taxon>Arcoida</taxon>
        <taxon>Arcoidea</taxon>
        <taxon>Arcidae</taxon>
        <taxon>Tegillarca</taxon>
    </lineage>
</organism>
<dbReference type="EMBL" id="JARBDR010000921">
    <property type="protein sequence ID" value="KAJ8299444.1"/>
    <property type="molecule type" value="Genomic_DNA"/>
</dbReference>
<evidence type="ECO:0000313" key="2">
    <source>
        <dbReference type="EMBL" id="KAJ8299444.1"/>
    </source>
</evidence>
<name>A0ABQ9E597_TEGGR</name>
<dbReference type="Proteomes" id="UP001217089">
    <property type="component" value="Unassembled WGS sequence"/>
</dbReference>
<keyword evidence="3" id="KW-1185">Reference proteome</keyword>
<evidence type="ECO:0000313" key="3">
    <source>
        <dbReference type="Proteomes" id="UP001217089"/>
    </source>
</evidence>
<protein>
    <submittedName>
        <fullName evidence="2">Uncharacterized protein</fullName>
    </submittedName>
</protein>
<accession>A0ABQ9E597</accession>
<evidence type="ECO:0000256" key="1">
    <source>
        <dbReference type="SAM" id="Phobius"/>
    </source>
</evidence>
<proteinExistence type="predicted"/>
<feature type="transmembrane region" description="Helical" evidence="1">
    <location>
        <begin position="20"/>
        <end position="41"/>
    </location>
</feature>
<keyword evidence="1" id="KW-0472">Membrane</keyword>